<dbReference type="GO" id="GO:0045948">
    <property type="term" value="P:positive regulation of translational initiation"/>
    <property type="evidence" value="ECO:0007669"/>
    <property type="project" value="EnsemblFungi"/>
</dbReference>
<protein>
    <recommendedName>
        <fullName evidence="5">RNA polymerase Rpb7-like N-terminal domain-containing protein</fullName>
    </recommendedName>
</protein>
<dbReference type="GO" id="GO:0010590">
    <property type="term" value="P:regulation of septum digestion after cytokinesis"/>
    <property type="evidence" value="ECO:0007669"/>
    <property type="project" value="EnsemblFungi"/>
</dbReference>
<dbReference type="VEuPathDB" id="MicrosporidiaDB:VICG_01895"/>
<dbReference type="RefSeq" id="XP_007605340.1">
    <property type="nucleotide sequence ID" value="XM_007605278.1"/>
</dbReference>
<dbReference type="GO" id="GO:0003697">
    <property type="term" value="F:single-stranded DNA binding"/>
    <property type="evidence" value="ECO:0007669"/>
    <property type="project" value="EnsemblFungi"/>
</dbReference>
<keyword evidence="7" id="KW-1185">Reference proteome</keyword>
<evidence type="ECO:0000256" key="2">
    <source>
        <dbReference type="ARBA" id="ARBA00009307"/>
    </source>
</evidence>
<keyword evidence="4" id="KW-0804">Transcription</keyword>
<evidence type="ECO:0000256" key="1">
    <source>
        <dbReference type="ARBA" id="ARBA00004123"/>
    </source>
</evidence>
<dbReference type="InterPro" id="IPR045113">
    <property type="entry name" value="Rpb7-like"/>
</dbReference>
<dbReference type="GO" id="GO:1990328">
    <property type="term" value="C:RPB4-RPB7 complex"/>
    <property type="evidence" value="ECO:0007669"/>
    <property type="project" value="EnsemblFungi"/>
</dbReference>
<organism evidence="6 7">
    <name type="scientific">Vittaforma corneae (strain ATCC 50505)</name>
    <name type="common">Microsporidian parasite</name>
    <name type="synonym">Nosema corneum</name>
    <dbReference type="NCBI Taxonomy" id="993615"/>
    <lineage>
        <taxon>Eukaryota</taxon>
        <taxon>Fungi</taxon>
        <taxon>Fungi incertae sedis</taxon>
        <taxon>Microsporidia</taxon>
        <taxon>Nosematidae</taxon>
        <taxon>Vittaforma</taxon>
    </lineage>
</organism>
<dbReference type="Proteomes" id="UP000011082">
    <property type="component" value="Unassembled WGS sequence"/>
</dbReference>
<dbReference type="Gene3D" id="2.40.50.140">
    <property type="entry name" value="Nucleic acid-binding proteins"/>
    <property type="match status" value="1"/>
</dbReference>
<comment type="similarity">
    <text evidence="2">Belongs to the eukaryotic RPB7/RPC8 RNA polymerase subunit family.</text>
</comment>
<dbReference type="Gene3D" id="3.30.1490.120">
    <property type="entry name" value="RNA polymerase Rpb7-like, N-terminal domain"/>
    <property type="match status" value="1"/>
</dbReference>
<dbReference type="InterPro" id="IPR005576">
    <property type="entry name" value="Rpb7-like_N"/>
</dbReference>
<dbReference type="GO" id="GO:0003968">
    <property type="term" value="F:RNA-directed RNA polymerase activity"/>
    <property type="evidence" value="ECO:0007669"/>
    <property type="project" value="EnsemblFungi"/>
</dbReference>
<dbReference type="GO" id="GO:0060213">
    <property type="term" value="P:positive regulation of nuclear-transcribed mRNA poly(A) tail shortening"/>
    <property type="evidence" value="ECO:0007669"/>
    <property type="project" value="EnsemblFungi"/>
</dbReference>
<dbReference type="AlphaFoldDB" id="L2GLF3"/>
<dbReference type="SUPFAM" id="SSF88798">
    <property type="entry name" value="N-terminal, heterodimerisation domain of RBP7 (RpoE)"/>
    <property type="match status" value="1"/>
</dbReference>
<dbReference type="PANTHER" id="PTHR12709:SF4">
    <property type="entry name" value="DNA-DIRECTED RNA POLYMERASE II SUBUNIT RPB7"/>
    <property type="match status" value="1"/>
</dbReference>
<comment type="subcellular location">
    <subcellularLocation>
        <location evidence="1">Nucleus</location>
    </subcellularLocation>
</comment>
<proteinExistence type="inferred from homology"/>
<evidence type="ECO:0000256" key="4">
    <source>
        <dbReference type="ARBA" id="ARBA00023163"/>
    </source>
</evidence>
<dbReference type="GO" id="GO:0005665">
    <property type="term" value="C:RNA polymerase II, core complex"/>
    <property type="evidence" value="ECO:0007669"/>
    <property type="project" value="EnsemblFungi"/>
</dbReference>
<dbReference type="GO" id="GO:0006367">
    <property type="term" value="P:transcription initiation at RNA polymerase II promoter"/>
    <property type="evidence" value="ECO:0007669"/>
    <property type="project" value="EnsemblFungi"/>
</dbReference>
<keyword evidence="3" id="KW-0240">DNA-directed RNA polymerase</keyword>
<sequence>MFYVKRFVHRLSLHPQYLGQNIQSLIQEYLLKKVEGTCTSSGYIISVLGIDGISEGKVLLTGHISFDVEYQAVVLKPTSGEIVDAPIVSSTKMGYFASVGPLSIFISNYQIPNTTLEELGNNSVVRLKIIGTKIDSTKVYAIGTLNDDFLGVIS</sequence>
<dbReference type="CDD" id="cd04329">
    <property type="entry name" value="RNAP_II_Rpb7_N"/>
    <property type="match status" value="1"/>
</dbReference>
<dbReference type="EMBL" id="JH370150">
    <property type="protein sequence ID" value="ELA41102.1"/>
    <property type="molecule type" value="Genomic_DNA"/>
</dbReference>
<evidence type="ECO:0000256" key="3">
    <source>
        <dbReference type="ARBA" id="ARBA00022478"/>
    </source>
</evidence>
<dbReference type="STRING" id="993615.L2GLF3"/>
<dbReference type="OMA" id="TMRQPGL"/>
<dbReference type="PANTHER" id="PTHR12709">
    <property type="entry name" value="DNA-DIRECTED RNA POLYMERASE II, III"/>
    <property type="match status" value="1"/>
</dbReference>
<dbReference type="InterPro" id="IPR036898">
    <property type="entry name" value="RNA_pol_Rpb7-like_N_sf"/>
</dbReference>
<dbReference type="OrthoDB" id="1162399at2759"/>
<dbReference type="GO" id="GO:0000956">
    <property type="term" value="P:nuclear-transcribed mRNA catabolic process"/>
    <property type="evidence" value="ECO:0007669"/>
    <property type="project" value="EnsemblFungi"/>
</dbReference>
<dbReference type="FunCoup" id="L2GLF3">
    <property type="interactions" value="181"/>
</dbReference>
<dbReference type="SUPFAM" id="SSF50249">
    <property type="entry name" value="Nucleic acid-binding proteins"/>
    <property type="match status" value="1"/>
</dbReference>
<dbReference type="InParanoid" id="L2GLF3"/>
<accession>L2GLF3</accession>
<dbReference type="GO" id="GO:0031369">
    <property type="term" value="F:translation initiation factor binding"/>
    <property type="evidence" value="ECO:0007669"/>
    <property type="project" value="EnsemblFungi"/>
</dbReference>
<dbReference type="GO" id="GO:0000932">
    <property type="term" value="C:P-body"/>
    <property type="evidence" value="ECO:0007669"/>
    <property type="project" value="EnsemblFungi"/>
</dbReference>
<evidence type="ECO:0000259" key="5">
    <source>
        <dbReference type="Pfam" id="PF03876"/>
    </source>
</evidence>
<dbReference type="HOGENOM" id="CLU_085878_2_0_1"/>
<gene>
    <name evidence="6" type="ORF">VICG_01895</name>
</gene>
<name>L2GLF3_VITCO</name>
<dbReference type="InterPro" id="IPR012340">
    <property type="entry name" value="NA-bd_OB-fold"/>
</dbReference>
<reference evidence="7" key="1">
    <citation type="submission" date="2011-05" db="EMBL/GenBank/DDBJ databases">
        <title>The genome sequence of Vittaforma corneae strain ATCC 50505.</title>
        <authorList>
            <consortium name="The Broad Institute Genome Sequencing Platform"/>
            <person name="Cuomo C."/>
            <person name="Didier E."/>
            <person name="Bowers L."/>
            <person name="Young S.K."/>
            <person name="Zeng Q."/>
            <person name="Gargeya S."/>
            <person name="Fitzgerald M."/>
            <person name="Haas B."/>
            <person name="Abouelleil A."/>
            <person name="Alvarado L."/>
            <person name="Arachchi H.M."/>
            <person name="Berlin A."/>
            <person name="Chapman S.B."/>
            <person name="Gearin G."/>
            <person name="Goldberg J."/>
            <person name="Griggs A."/>
            <person name="Gujja S."/>
            <person name="Hansen M."/>
            <person name="Heiman D."/>
            <person name="Howarth C."/>
            <person name="Larimer J."/>
            <person name="Lui A."/>
            <person name="MacDonald P.J.P."/>
            <person name="McCowen C."/>
            <person name="Montmayeur A."/>
            <person name="Murphy C."/>
            <person name="Neiman D."/>
            <person name="Pearson M."/>
            <person name="Priest M."/>
            <person name="Roberts A."/>
            <person name="Saif S."/>
            <person name="Shea T."/>
            <person name="Sisk P."/>
            <person name="Stolte C."/>
            <person name="Sykes S."/>
            <person name="Wortman J."/>
            <person name="Nusbaum C."/>
            <person name="Birren B."/>
        </authorList>
    </citation>
    <scope>NUCLEOTIDE SEQUENCE [LARGE SCALE GENOMIC DNA]</scope>
    <source>
        <strain evidence="7">ATCC 50505</strain>
    </source>
</reference>
<evidence type="ECO:0000313" key="7">
    <source>
        <dbReference type="Proteomes" id="UP000011082"/>
    </source>
</evidence>
<feature type="domain" description="RNA polymerase Rpb7-like N-terminal" evidence="5">
    <location>
        <begin position="9"/>
        <end position="59"/>
    </location>
</feature>
<dbReference type="GO" id="GO:0003727">
    <property type="term" value="F:single-stranded RNA binding"/>
    <property type="evidence" value="ECO:0007669"/>
    <property type="project" value="EnsemblFungi"/>
</dbReference>
<dbReference type="GeneID" id="19882605"/>
<dbReference type="Pfam" id="PF03876">
    <property type="entry name" value="SHS2_Rpb7-N"/>
    <property type="match status" value="1"/>
</dbReference>
<evidence type="ECO:0000313" key="6">
    <source>
        <dbReference type="EMBL" id="ELA41102.1"/>
    </source>
</evidence>
<dbReference type="GO" id="GO:0006368">
    <property type="term" value="P:transcription elongation by RNA polymerase II"/>
    <property type="evidence" value="ECO:0007669"/>
    <property type="project" value="EnsemblFungi"/>
</dbReference>
<dbReference type="FunFam" id="3.30.1490.120:FF:000001">
    <property type="entry name" value="DNA-directed RNA polymerase II subunit RPB7"/>
    <property type="match status" value="1"/>
</dbReference>